<dbReference type="GO" id="GO:0016787">
    <property type="term" value="F:hydrolase activity"/>
    <property type="evidence" value="ECO:0007669"/>
    <property type="project" value="UniProtKB-KW"/>
</dbReference>
<dbReference type="InterPro" id="IPR035067">
    <property type="entry name" value="V-type_ATPase_csu/dsu"/>
</dbReference>
<dbReference type="Gene3D" id="1.10.132.50">
    <property type="entry name" value="ATP synthase (C/AC39) subunit, domain 3"/>
    <property type="match status" value="1"/>
</dbReference>
<sequence length="334" mass="38120">MGREMEFLYVSSRIKALETRLLGKSAIDRILEADGPEEALKVLSDTDYGADIAEMENIYDFEKVLEKSLKRTFKTIADSIKDYRFIRFFTLKNDYHNLKIIIKNKILGLEGKDYFSSLGEVQTEELQKLVTEDVTAAVPESMKEAYKRAIEIYEDTQDPQQIDLLLDRMLFEELAGLVNDTGEEFLKEYFMSMVDLTNIRTMVRLMHMKAETRLLEKSLLPGGSLKKDVFMKLFTEPIQGVIDAFASSPYHGVVEEGVSAWANSGSPAIFEKLSDDYLLKLARRGLYKPYGPETVVGYLAARENEAKLLRIILVGKINGISSEMIKERLRDVYV</sequence>
<keyword evidence="5" id="KW-1185">Reference proteome</keyword>
<dbReference type="Pfam" id="PF01992">
    <property type="entry name" value="vATP-synt_AC39"/>
    <property type="match status" value="1"/>
</dbReference>
<dbReference type="InterPro" id="IPR044911">
    <property type="entry name" value="V-type_ATPase_csu/dsu_dom_3"/>
</dbReference>
<dbReference type="PANTHER" id="PTHR38682">
    <property type="entry name" value="V-TYPE ATP SYNTHASE SUBUNIT C"/>
    <property type="match status" value="1"/>
</dbReference>
<evidence type="ECO:0000256" key="3">
    <source>
        <dbReference type="ARBA" id="ARBA00023065"/>
    </source>
</evidence>
<name>A0A3G2R8K0_9FIRM</name>
<dbReference type="RefSeq" id="WP_122015497.1">
    <property type="nucleotide sequence ID" value="NZ_CP033169.1"/>
</dbReference>
<evidence type="ECO:0000256" key="2">
    <source>
        <dbReference type="ARBA" id="ARBA00022448"/>
    </source>
</evidence>
<evidence type="ECO:0000256" key="1">
    <source>
        <dbReference type="ARBA" id="ARBA00006709"/>
    </source>
</evidence>
<dbReference type="GO" id="GO:0046961">
    <property type="term" value="F:proton-transporting ATPase activity, rotational mechanism"/>
    <property type="evidence" value="ECO:0007669"/>
    <property type="project" value="InterPro"/>
</dbReference>
<dbReference type="PANTHER" id="PTHR38682:SF1">
    <property type="entry name" value="V-TYPE ATP SYNTHASE SUBUNIT C"/>
    <property type="match status" value="1"/>
</dbReference>
<comment type="similarity">
    <text evidence="1">Belongs to the V-ATPase V0D/AC39 subunit family.</text>
</comment>
<gene>
    <name evidence="4" type="ORF">D2962_15395</name>
</gene>
<dbReference type="InterPro" id="IPR050873">
    <property type="entry name" value="V-ATPase_V0D/AC39_subunit"/>
</dbReference>
<dbReference type="InterPro" id="IPR002843">
    <property type="entry name" value="ATPase_V0-cplx_csu/dsu"/>
</dbReference>
<keyword evidence="4" id="KW-0378">Hydrolase</keyword>
<proteinExistence type="inferred from homology"/>
<dbReference type="SUPFAM" id="SSF103486">
    <property type="entry name" value="V-type ATP synthase subunit C"/>
    <property type="match status" value="1"/>
</dbReference>
<dbReference type="KEGG" id="bacg:D2962_15395"/>
<dbReference type="InterPro" id="IPR036079">
    <property type="entry name" value="ATPase_csu/dsu_sf"/>
</dbReference>
<dbReference type="EMBL" id="CP033169">
    <property type="protein sequence ID" value="AYO31800.1"/>
    <property type="molecule type" value="Genomic_DNA"/>
</dbReference>
<dbReference type="EC" id="3.6.3.14" evidence="4"/>
<keyword evidence="3" id="KW-0406">Ion transport</keyword>
<protein>
    <submittedName>
        <fullName evidence="4">V-type ATP synthase subunit C</fullName>
        <ecNumber evidence="4">3.6.3.14</ecNumber>
    </submittedName>
</protein>
<dbReference type="AlphaFoldDB" id="A0A3G2R8K0"/>
<dbReference type="Gene3D" id="1.20.1690.10">
    <property type="entry name" value="V-type ATP synthase subunit C domain"/>
    <property type="match status" value="2"/>
</dbReference>
<organism evidence="4 5">
    <name type="scientific">Biomaibacter acetigenes</name>
    <dbReference type="NCBI Taxonomy" id="2316383"/>
    <lineage>
        <taxon>Bacteria</taxon>
        <taxon>Bacillati</taxon>
        <taxon>Bacillota</taxon>
        <taxon>Clostridia</taxon>
        <taxon>Thermosediminibacterales</taxon>
        <taxon>Tepidanaerobacteraceae</taxon>
        <taxon>Biomaibacter</taxon>
    </lineage>
</organism>
<dbReference type="NCBIfam" id="NF002266">
    <property type="entry name" value="PRK01198.1-2"/>
    <property type="match status" value="1"/>
</dbReference>
<reference evidence="4 5" key="1">
    <citation type="submission" date="2018-10" db="EMBL/GenBank/DDBJ databases">
        <authorList>
            <person name="Zhang X."/>
        </authorList>
    </citation>
    <scope>NUCLEOTIDE SEQUENCE [LARGE SCALE GENOMIC DNA]</scope>
    <source>
        <strain evidence="4 5">SK-G1</strain>
    </source>
</reference>
<accession>A0A3G2R8K0</accession>
<evidence type="ECO:0000313" key="4">
    <source>
        <dbReference type="EMBL" id="AYO31800.1"/>
    </source>
</evidence>
<dbReference type="Proteomes" id="UP000280960">
    <property type="component" value="Chromosome"/>
</dbReference>
<keyword evidence="2" id="KW-0813">Transport</keyword>
<evidence type="ECO:0000313" key="5">
    <source>
        <dbReference type="Proteomes" id="UP000280960"/>
    </source>
</evidence>